<evidence type="ECO:0000256" key="11">
    <source>
        <dbReference type="ARBA" id="ARBA00049007"/>
    </source>
</evidence>
<dbReference type="GO" id="GO:0030170">
    <property type="term" value="F:pyridoxal phosphate binding"/>
    <property type="evidence" value="ECO:0007669"/>
    <property type="project" value="TreeGrafter"/>
</dbReference>
<dbReference type="SUPFAM" id="SSF53383">
    <property type="entry name" value="PLP-dependent transferases"/>
    <property type="match status" value="1"/>
</dbReference>
<evidence type="ECO:0000256" key="10">
    <source>
        <dbReference type="ARBA" id="ARBA00047630"/>
    </source>
</evidence>
<comment type="similarity">
    <text evidence="3">Belongs to the class-V pyridoxal-phosphate-dependent aminotransferase family. SerC subfamily.</text>
</comment>
<sequence length="192" mass="21035">MIADMSSDIMSRVIDVKDFGLIYAGAQKNLGPSGMALVIMRRDLAARTPKSVPTMLRYSTYIENDSLYNTPPTFGIYLLALVTDWLKANGGIAAMEKLNDAKAAKLYGYLDSTAFYTASVAKDSRSRMNVVWRLPSEELDAQFVKEATAAGLTDLKGHRLVGGCRASIYNAMPMAGVDALIAFMRDFEKRNG</sequence>
<name>A0A645DD88_9ZZZZ</name>
<protein>
    <recommendedName>
        <fullName evidence="4">phosphoserine transaminase</fullName>
        <ecNumber evidence="4">2.6.1.52</ecNumber>
    </recommendedName>
</protein>
<dbReference type="Pfam" id="PF00266">
    <property type="entry name" value="Aminotran_5"/>
    <property type="match status" value="1"/>
</dbReference>
<comment type="catalytic activity">
    <reaction evidence="11">
        <text>O-phospho-L-serine + 2-oxoglutarate = 3-phosphooxypyruvate + L-glutamate</text>
        <dbReference type="Rhea" id="RHEA:14329"/>
        <dbReference type="ChEBI" id="CHEBI:16810"/>
        <dbReference type="ChEBI" id="CHEBI:18110"/>
        <dbReference type="ChEBI" id="CHEBI:29985"/>
        <dbReference type="ChEBI" id="CHEBI:57524"/>
        <dbReference type="EC" id="2.6.1.52"/>
    </reaction>
</comment>
<evidence type="ECO:0000256" key="2">
    <source>
        <dbReference type="ARBA" id="ARBA00005099"/>
    </source>
</evidence>
<evidence type="ECO:0000256" key="6">
    <source>
        <dbReference type="ARBA" id="ARBA00022605"/>
    </source>
</evidence>
<evidence type="ECO:0000313" key="13">
    <source>
        <dbReference type="EMBL" id="MPM87197.1"/>
    </source>
</evidence>
<dbReference type="InterPro" id="IPR015424">
    <property type="entry name" value="PyrdxlP-dep_Trfase"/>
</dbReference>
<dbReference type="UniPathway" id="UPA00135">
    <property type="reaction ID" value="UER00197"/>
</dbReference>
<dbReference type="FunFam" id="3.90.1150.10:FF:000006">
    <property type="entry name" value="Phosphoserine aminotransferase"/>
    <property type="match status" value="1"/>
</dbReference>
<keyword evidence="6" id="KW-0028">Amino-acid biosynthesis</keyword>
<organism evidence="13">
    <name type="scientific">bioreactor metagenome</name>
    <dbReference type="NCBI Taxonomy" id="1076179"/>
    <lineage>
        <taxon>unclassified sequences</taxon>
        <taxon>metagenomes</taxon>
        <taxon>ecological metagenomes</taxon>
    </lineage>
</organism>
<comment type="pathway">
    <text evidence="2">Amino-acid biosynthesis; L-serine biosynthesis; L-serine from 3-phospho-D-glycerate: step 2/3.</text>
</comment>
<dbReference type="Gene3D" id="3.40.640.10">
    <property type="entry name" value="Type I PLP-dependent aspartate aminotransferase-like (Major domain)"/>
    <property type="match status" value="1"/>
</dbReference>
<keyword evidence="9" id="KW-0718">Serine biosynthesis</keyword>
<comment type="catalytic activity">
    <reaction evidence="10">
        <text>4-(phosphooxy)-L-threonine + 2-oxoglutarate = (R)-3-hydroxy-2-oxo-4-phosphooxybutanoate + L-glutamate</text>
        <dbReference type="Rhea" id="RHEA:16573"/>
        <dbReference type="ChEBI" id="CHEBI:16810"/>
        <dbReference type="ChEBI" id="CHEBI:29985"/>
        <dbReference type="ChEBI" id="CHEBI:58452"/>
        <dbReference type="ChEBI" id="CHEBI:58538"/>
        <dbReference type="EC" id="2.6.1.52"/>
    </reaction>
</comment>
<dbReference type="EMBL" id="VSSQ01035070">
    <property type="protein sequence ID" value="MPM87197.1"/>
    <property type="molecule type" value="Genomic_DNA"/>
</dbReference>
<evidence type="ECO:0000256" key="1">
    <source>
        <dbReference type="ARBA" id="ARBA00001933"/>
    </source>
</evidence>
<comment type="cofactor">
    <cofactor evidence="1">
        <name>pyridoxal 5'-phosphate</name>
        <dbReference type="ChEBI" id="CHEBI:597326"/>
    </cofactor>
</comment>
<feature type="domain" description="Aminotransferase class V" evidence="12">
    <location>
        <begin position="2"/>
        <end position="180"/>
    </location>
</feature>
<dbReference type="InterPro" id="IPR015421">
    <property type="entry name" value="PyrdxlP-dep_Trfase_major"/>
</dbReference>
<evidence type="ECO:0000256" key="9">
    <source>
        <dbReference type="ARBA" id="ARBA00023299"/>
    </source>
</evidence>
<evidence type="ECO:0000256" key="5">
    <source>
        <dbReference type="ARBA" id="ARBA00022576"/>
    </source>
</evidence>
<dbReference type="EC" id="2.6.1.52" evidence="4"/>
<keyword evidence="5 13" id="KW-0032">Aminotransferase</keyword>
<keyword evidence="7 13" id="KW-0808">Transferase</keyword>
<dbReference type="NCBIfam" id="NF003764">
    <property type="entry name" value="PRK05355.1"/>
    <property type="match status" value="1"/>
</dbReference>
<dbReference type="AlphaFoldDB" id="A0A645DD88"/>
<accession>A0A645DD88</accession>
<dbReference type="PANTHER" id="PTHR43247:SF1">
    <property type="entry name" value="PHOSPHOSERINE AMINOTRANSFERASE"/>
    <property type="match status" value="1"/>
</dbReference>
<reference evidence="13" key="1">
    <citation type="submission" date="2019-08" db="EMBL/GenBank/DDBJ databases">
        <authorList>
            <person name="Kucharzyk K."/>
            <person name="Murdoch R.W."/>
            <person name="Higgins S."/>
            <person name="Loffler F."/>
        </authorList>
    </citation>
    <scope>NUCLEOTIDE SEQUENCE</scope>
</reference>
<dbReference type="InterPro" id="IPR000192">
    <property type="entry name" value="Aminotrans_V_dom"/>
</dbReference>
<evidence type="ECO:0000256" key="3">
    <source>
        <dbReference type="ARBA" id="ARBA00006904"/>
    </source>
</evidence>
<dbReference type="GO" id="GO:0006564">
    <property type="term" value="P:L-serine biosynthetic process"/>
    <property type="evidence" value="ECO:0007669"/>
    <property type="project" value="UniProtKB-KW"/>
</dbReference>
<dbReference type="GO" id="GO:0005737">
    <property type="term" value="C:cytoplasm"/>
    <property type="evidence" value="ECO:0007669"/>
    <property type="project" value="TreeGrafter"/>
</dbReference>
<keyword evidence="8" id="KW-0663">Pyridoxal phosphate</keyword>
<evidence type="ECO:0000256" key="7">
    <source>
        <dbReference type="ARBA" id="ARBA00022679"/>
    </source>
</evidence>
<dbReference type="PROSITE" id="PS00595">
    <property type="entry name" value="AA_TRANSFER_CLASS_5"/>
    <property type="match status" value="1"/>
</dbReference>
<evidence type="ECO:0000256" key="8">
    <source>
        <dbReference type="ARBA" id="ARBA00022898"/>
    </source>
</evidence>
<evidence type="ECO:0000256" key="4">
    <source>
        <dbReference type="ARBA" id="ARBA00013030"/>
    </source>
</evidence>
<comment type="caution">
    <text evidence="13">The sequence shown here is derived from an EMBL/GenBank/DDBJ whole genome shotgun (WGS) entry which is preliminary data.</text>
</comment>
<dbReference type="Gene3D" id="3.90.1150.10">
    <property type="entry name" value="Aspartate Aminotransferase, domain 1"/>
    <property type="match status" value="1"/>
</dbReference>
<dbReference type="GO" id="GO:0004648">
    <property type="term" value="F:O-phospho-L-serine:2-oxoglutarate aminotransferase activity"/>
    <property type="evidence" value="ECO:0007669"/>
    <property type="project" value="UniProtKB-EC"/>
</dbReference>
<dbReference type="PANTHER" id="PTHR43247">
    <property type="entry name" value="PHOSPHOSERINE AMINOTRANSFERASE"/>
    <property type="match status" value="1"/>
</dbReference>
<dbReference type="InterPro" id="IPR020578">
    <property type="entry name" value="Aminotrans_V_PyrdxlP_BS"/>
</dbReference>
<evidence type="ECO:0000259" key="12">
    <source>
        <dbReference type="Pfam" id="PF00266"/>
    </source>
</evidence>
<dbReference type="InterPro" id="IPR015422">
    <property type="entry name" value="PyrdxlP-dep_Trfase_small"/>
</dbReference>
<proteinExistence type="inferred from homology"/>
<gene>
    <name evidence="13" type="primary">serC_30</name>
    <name evidence="13" type="ORF">SDC9_134291</name>
</gene>
<dbReference type="InterPro" id="IPR022278">
    <property type="entry name" value="Pser_aminoTfrase"/>
</dbReference>